<feature type="domain" description="O-methyltransferase dimerisation" evidence="5">
    <location>
        <begin position="19"/>
        <end position="94"/>
    </location>
</feature>
<dbReference type="InterPro" id="IPR001077">
    <property type="entry name" value="COMT_C"/>
</dbReference>
<keyword evidence="7" id="KW-1185">Reference proteome</keyword>
<gene>
    <name evidence="6" type="ORF">MMF94_31145</name>
</gene>
<evidence type="ECO:0000313" key="7">
    <source>
        <dbReference type="Proteomes" id="UP001299970"/>
    </source>
</evidence>
<dbReference type="Gene3D" id="3.40.50.150">
    <property type="entry name" value="Vaccinia Virus protein VP39"/>
    <property type="match status" value="1"/>
</dbReference>
<comment type="caution">
    <text evidence="6">The sequence shown here is derived from an EMBL/GenBank/DDBJ whole genome shotgun (WGS) entry which is preliminary data.</text>
</comment>
<dbReference type="Pfam" id="PF00891">
    <property type="entry name" value="Methyltransf_2"/>
    <property type="match status" value="1"/>
</dbReference>
<dbReference type="InterPro" id="IPR036388">
    <property type="entry name" value="WH-like_DNA-bd_sf"/>
</dbReference>
<dbReference type="SUPFAM" id="SSF53335">
    <property type="entry name" value="S-adenosyl-L-methionine-dependent methyltransferases"/>
    <property type="match status" value="1"/>
</dbReference>
<dbReference type="Proteomes" id="UP001299970">
    <property type="component" value="Unassembled WGS sequence"/>
</dbReference>
<dbReference type="PANTHER" id="PTHR43712:SF2">
    <property type="entry name" value="O-METHYLTRANSFERASE CICE"/>
    <property type="match status" value="1"/>
</dbReference>
<dbReference type="Pfam" id="PF08100">
    <property type="entry name" value="Dimerisation"/>
    <property type="match status" value="1"/>
</dbReference>
<dbReference type="InterPro" id="IPR012967">
    <property type="entry name" value="COMT_dimerisation"/>
</dbReference>
<dbReference type="RefSeq" id="WP_241040989.1">
    <property type="nucleotide sequence ID" value="NZ_BAAAJF010000049.1"/>
</dbReference>
<proteinExistence type="predicted"/>
<dbReference type="InterPro" id="IPR029063">
    <property type="entry name" value="SAM-dependent_MTases_sf"/>
</dbReference>
<dbReference type="CDD" id="cd02440">
    <property type="entry name" value="AdoMet_MTases"/>
    <property type="match status" value="1"/>
</dbReference>
<dbReference type="PROSITE" id="PS51683">
    <property type="entry name" value="SAM_OMT_II"/>
    <property type="match status" value="1"/>
</dbReference>
<keyword evidence="3" id="KW-0949">S-adenosyl-L-methionine</keyword>
<dbReference type="PANTHER" id="PTHR43712">
    <property type="entry name" value="PUTATIVE (AFU_ORTHOLOGUE AFUA_4G14580)-RELATED"/>
    <property type="match status" value="1"/>
</dbReference>
<evidence type="ECO:0000259" key="4">
    <source>
        <dbReference type="Pfam" id="PF00891"/>
    </source>
</evidence>
<dbReference type="InterPro" id="IPR016461">
    <property type="entry name" value="COMT-like"/>
</dbReference>
<dbReference type="Gene3D" id="1.10.10.10">
    <property type="entry name" value="Winged helix-like DNA-binding domain superfamily/Winged helix DNA-binding domain"/>
    <property type="match status" value="1"/>
</dbReference>
<organism evidence="6 7">
    <name type="scientific">Pseudonocardia alaniniphila</name>
    <dbReference type="NCBI Taxonomy" id="75291"/>
    <lineage>
        <taxon>Bacteria</taxon>
        <taxon>Bacillati</taxon>
        <taxon>Actinomycetota</taxon>
        <taxon>Actinomycetes</taxon>
        <taxon>Pseudonocardiales</taxon>
        <taxon>Pseudonocardiaceae</taxon>
        <taxon>Pseudonocardia</taxon>
    </lineage>
</organism>
<accession>A0ABS9TNR0</accession>
<keyword evidence="2" id="KW-0808">Transferase</keyword>
<dbReference type="EMBL" id="JAKXMK010000030">
    <property type="protein sequence ID" value="MCH6170180.1"/>
    <property type="molecule type" value="Genomic_DNA"/>
</dbReference>
<reference evidence="6 7" key="1">
    <citation type="submission" date="2022-03" db="EMBL/GenBank/DDBJ databases">
        <title>Pseudonocardia alaer sp. nov., a novel actinomycete isolated from reed forest soil.</title>
        <authorList>
            <person name="Wang L."/>
        </authorList>
    </citation>
    <scope>NUCLEOTIDE SEQUENCE [LARGE SCALE GENOMIC DNA]</scope>
    <source>
        <strain evidence="6 7">Y-16303</strain>
    </source>
</reference>
<evidence type="ECO:0000259" key="5">
    <source>
        <dbReference type="Pfam" id="PF08100"/>
    </source>
</evidence>
<evidence type="ECO:0000256" key="2">
    <source>
        <dbReference type="ARBA" id="ARBA00022679"/>
    </source>
</evidence>
<evidence type="ECO:0000313" key="6">
    <source>
        <dbReference type="EMBL" id="MCH6170180.1"/>
    </source>
</evidence>
<evidence type="ECO:0000256" key="3">
    <source>
        <dbReference type="ARBA" id="ARBA00022691"/>
    </source>
</evidence>
<keyword evidence="1" id="KW-0489">Methyltransferase</keyword>
<name>A0ABS9TNR0_9PSEU</name>
<evidence type="ECO:0000256" key="1">
    <source>
        <dbReference type="ARBA" id="ARBA00022603"/>
    </source>
</evidence>
<dbReference type="InterPro" id="IPR036390">
    <property type="entry name" value="WH_DNA-bd_sf"/>
</dbReference>
<sequence>MSEVDPGDDVLSHASRLLEIVNASWMTQATRVAAELGLPDLIAEGRCTADDLAEATHTHAPSLHRLLRALVTLDICRESADGTFELTPMGELLRTDADGTVRSWTIYWGREVWPEWAHLLDSVTTGRSARELVSGSAHFDPLRDDPARAAVFNSAMAENTRLATRSIVTGYDFSATSRIVDVGGGYGELLAAVLTANPGVEGVLFDLPHAIEKAGPYLEKCGVADRSTLLSGNFFEELPADADAYMLKHVLHDWDDEHSHDILTTCRRAMAGSSKLLVIERLVPEVMEPSPEHRLLARADLHMLVAHAALERTELQFRELLGSAGFTISSVTPLAMGNSLIEAVATEAAGR</sequence>
<dbReference type="SUPFAM" id="SSF46785">
    <property type="entry name" value="Winged helix' DNA-binding domain"/>
    <property type="match status" value="1"/>
</dbReference>
<feature type="domain" description="O-methyltransferase C-terminal" evidence="4">
    <location>
        <begin position="116"/>
        <end position="326"/>
    </location>
</feature>
<protein>
    <submittedName>
        <fullName evidence="6">Acetylserotonin O-methyltransferase</fullName>
    </submittedName>
</protein>
<dbReference type="PIRSF" id="PIRSF005739">
    <property type="entry name" value="O-mtase"/>
    <property type="match status" value="1"/>
</dbReference>
<dbReference type="Gene3D" id="1.10.287.1350">
    <property type="match status" value="1"/>
</dbReference>